<sequence length="102" mass="11106">MPSEKTAPTETMTAPKKAEGLPITEWWKPQTAALQALCGEALTLTEARLRKQADLLHALAGAKDFTDALKVQTSFVQEFWADATRDATRAFSTLRRASGAEA</sequence>
<reference evidence="2 3" key="1">
    <citation type="submission" date="2015-10" db="EMBL/GenBank/DDBJ databases">
        <title>Draft genome of Bosea thiooxidans.</title>
        <authorList>
            <person name="Wang X."/>
        </authorList>
    </citation>
    <scope>NUCLEOTIDE SEQUENCE [LARGE SCALE GENOMIC DNA]</scope>
    <source>
        <strain evidence="2 3">CGMCC 9174</strain>
    </source>
</reference>
<organism evidence="2 3">
    <name type="scientific">Bosea thiooxidans</name>
    <dbReference type="NCBI Taxonomy" id="53254"/>
    <lineage>
        <taxon>Bacteria</taxon>
        <taxon>Pseudomonadati</taxon>
        <taxon>Pseudomonadota</taxon>
        <taxon>Alphaproteobacteria</taxon>
        <taxon>Hyphomicrobiales</taxon>
        <taxon>Boseaceae</taxon>
        <taxon>Bosea</taxon>
    </lineage>
</organism>
<proteinExistence type="predicted"/>
<keyword evidence="3" id="KW-1185">Reference proteome</keyword>
<feature type="domain" description="Phasin" evidence="1">
    <location>
        <begin position="31"/>
        <end position="97"/>
    </location>
</feature>
<evidence type="ECO:0000313" key="3">
    <source>
        <dbReference type="Proteomes" id="UP000051562"/>
    </source>
</evidence>
<dbReference type="RefSeq" id="WP_055728274.1">
    <property type="nucleotide sequence ID" value="NZ_LMAR01000036.1"/>
</dbReference>
<dbReference type="InterPro" id="IPR018968">
    <property type="entry name" value="Phasin"/>
</dbReference>
<name>A0A0Q3I602_9HYPH</name>
<dbReference type="AlphaFoldDB" id="A0A0Q3I602"/>
<dbReference type="Proteomes" id="UP000051562">
    <property type="component" value="Unassembled WGS sequence"/>
</dbReference>
<accession>A0A0Q3I602</accession>
<dbReference type="Pfam" id="PF09361">
    <property type="entry name" value="Phasin_2"/>
    <property type="match status" value="1"/>
</dbReference>
<evidence type="ECO:0000259" key="1">
    <source>
        <dbReference type="Pfam" id="PF09361"/>
    </source>
</evidence>
<dbReference type="EMBL" id="LMAR01000036">
    <property type="protein sequence ID" value="KQK30423.1"/>
    <property type="molecule type" value="Genomic_DNA"/>
</dbReference>
<comment type="caution">
    <text evidence="2">The sequence shown here is derived from an EMBL/GenBank/DDBJ whole genome shotgun (WGS) entry which is preliminary data.</text>
</comment>
<evidence type="ECO:0000313" key="2">
    <source>
        <dbReference type="EMBL" id="KQK30423.1"/>
    </source>
</evidence>
<protein>
    <recommendedName>
        <fullName evidence="1">Phasin domain-containing protein</fullName>
    </recommendedName>
</protein>
<gene>
    <name evidence="2" type="ORF">ARD30_13435</name>
</gene>